<gene>
    <name evidence="6" type="ORF">GCM10009545_22950</name>
    <name evidence="7" type="ORF">GCM10011581_10570</name>
</gene>
<evidence type="ECO:0000259" key="5">
    <source>
        <dbReference type="PROSITE" id="PS50931"/>
    </source>
</evidence>
<dbReference type="InterPro" id="IPR050950">
    <property type="entry name" value="HTH-type_LysR_regulators"/>
</dbReference>
<dbReference type="Proteomes" id="UP001500220">
    <property type="component" value="Unassembled WGS sequence"/>
</dbReference>
<reference evidence="6" key="5">
    <citation type="submission" date="2023-12" db="EMBL/GenBank/DDBJ databases">
        <authorList>
            <person name="Sun Q."/>
            <person name="Inoue M."/>
        </authorList>
    </citation>
    <scope>NUCLEOTIDE SEQUENCE</scope>
    <source>
        <strain evidence="6">JCM 10664</strain>
    </source>
</reference>
<dbReference type="SUPFAM" id="SSF53850">
    <property type="entry name" value="Periplasmic binding protein-like II"/>
    <property type="match status" value="1"/>
</dbReference>
<dbReference type="Pfam" id="PF00126">
    <property type="entry name" value="HTH_1"/>
    <property type="match status" value="1"/>
</dbReference>
<dbReference type="Gene3D" id="3.40.190.290">
    <property type="match status" value="1"/>
</dbReference>
<dbReference type="InterPro" id="IPR036388">
    <property type="entry name" value="WH-like_DNA-bd_sf"/>
</dbReference>
<organism evidence="7 8">
    <name type="scientific">Saccharopolyspora thermophila</name>
    <dbReference type="NCBI Taxonomy" id="89367"/>
    <lineage>
        <taxon>Bacteria</taxon>
        <taxon>Bacillati</taxon>
        <taxon>Actinomycetota</taxon>
        <taxon>Actinomycetes</taxon>
        <taxon>Pseudonocardiales</taxon>
        <taxon>Pseudonocardiaceae</taxon>
        <taxon>Saccharopolyspora</taxon>
    </lineage>
</organism>
<dbReference type="InterPro" id="IPR000847">
    <property type="entry name" value="LysR_HTH_N"/>
</dbReference>
<evidence type="ECO:0000256" key="2">
    <source>
        <dbReference type="ARBA" id="ARBA00023015"/>
    </source>
</evidence>
<evidence type="ECO:0000313" key="9">
    <source>
        <dbReference type="Proteomes" id="UP001500220"/>
    </source>
</evidence>
<accession>A0A917JNI1</accession>
<dbReference type="Gene3D" id="1.10.10.10">
    <property type="entry name" value="Winged helix-like DNA-binding domain superfamily/Winged helix DNA-binding domain"/>
    <property type="match status" value="1"/>
</dbReference>
<reference evidence="9" key="3">
    <citation type="journal article" date="2019" name="Int. J. Syst. Evol. Microbiol.">
        <title>The Global Catalogue of Microorganisms (GCM) 10K type strain sequencing project: providing services to taxonomists for standard genome sequencing and annotation.</title>
        <authorList>
            <consortium name="The Broad Institute Genomics Platform"/>
            <consortium name="The Broad Institute Genome Sequencing Center for Infectious Disease"/>
            <person name="Wu L."/>
            <person name="Ma J."/>
        </authorList>
    </citation>
    <scope>NUCLEOTIDE SEQUENCE [LARGE SCALE GENOMIC DNA]</scope>
    <source>
        <strain evidence="9">JCM 10664</strain>
    </source>
</reference>
<reference evidence="7 8" key="2">
    <citation type="journal article" date="2014" name="Int. J. Syst. Evol. Microbiol.">
        <title>Complete genome sequence of Corynebacterium casei LMG S-19264T (=DSM 44701T), isolated from a smear-ripened cheese.</title>
        <authorList>
            <consortium name="US DOE Joint Genome Institute (JGI-PGF)"/>
            <person name="Walter F."/>
            <person name="Albersmeier A."/>
            <person name="Kalinowski J."/>
            <person name="Ruckert C."/>
        </authorList>
    </citation>
    <scope>NUCLEOTIDE SEQUENCE [LARGE SCALE GENOMIC DNA]</scope>
    <source>
        <strain evidence="7 8">CGMCC 4.7206</strain>
    </source>
</reference>
<dbReference type="GO" id="GO:0005829">
    <property type="term" value="C:cytosol"/>
    <property type="evidence" value="ECO:0007669"/>
    <property type="project" value="TreeGrafter"/>
</dbReference>
<feature type="domain" description="HTH lysR-type" evidence="5">
    <location>
        <begin position="1"/>
        <end position="58"/>
    </location>
</feature>
<sequence length="295" mass="32931">MDLLPLRYFQVVARHEHISRAAAELHVSQPSLSRTIARLEAELGVPLFDRQGRHVRLNRFGAAFLRRVDRALGELDDARRELADEAGEQRGTVAVASETLLTLIDPLTRFRAAHPGIDVRLYQSSAEVMWQRLRRGEVDVCLASQPADPSLETTEVLREEVLLAVPLGHRLAGRTSCHVEELAGEPFITTSPGYWQRDLTDRVFAAAGLTPTISFECDEPGVTAYLIRAGLGIGLIPEMARRLAPHEPIAYLHLQAPTCHRVLSFVRRREAYLSAAVRVFREHVTESLRGGRSAR</sequence>
<dbReference type="PRINTS" id="PR00039">
    <property type="entry name" value="HTHLYSR"/>
</dbReference>
<dbReference type="PANTHER" id="PTHR30419">
    <property type="entry name" value="HTH-TYPE TRANSCRIPTIONAL REGULATOR YBHD"/>
    <property type="match status" value="1"/>
</dbReference>
<proteinExistence type="inferred from homology"/>
<dbReference type="Pfam" id="PF03466">
    <property type="entry name" value="LysR_substrate"/>
    <property type="match status" value="1"/>
</dbReference>
<dbReference type="RefSeq" id="WP_188985979.1">
    <property type="nucleotide sequence ID" value="NZ_BAAAHC010000009.1"/>
</dbReference>
<keyword evidence="2" id="KW-0805">Transcription regulation</keyword>
<reference evidence="7" key="4">
    <citation type="submission" date="2020-09" db="EMBL/GenBank/DDBJ databases">
        <authorList>
            <person name="Sun Q."/>
            <person name="Zhou Y."/>
        </authorList>
    </citation>
    <scope>NUCLEOTIDE SEQUENCE</scope>
    <source>
        <strain evidence="7">CGMCC 4.7206</strain>
    </source>
</reference>
<dbReference type="FunFam" id="1.10.10.10:FF:000001">
    <property type="entry name" value="LysR family transcriptional regulator"/>
    <property type="match status" value="1"/>
</dbReference>
<dbReference type="AlphaFoldDB" id="A0A917JNI1"/>
<dbReference type="InterPro" id="IPR005119">
    <property type="entry name" value="LysR_subst-bd"/>
</dbReference>
<keyword evidence="4" id="KW-0804">Transcription</keyword>
<comment type="similarity">
    <text evidence="1">Belongs to the LysR transcriptional regulatory family.</text>
</comment>
<reference evidence="6" key="1">
    <citation type="journal article" date="2014" name="Int. J. Syst. Evol. Microbiol.">
        <title>Complete genome of a new Firmicutes species belonging to the dominant human colonic microbiota ('Ruminococcus bicirculans') reveals two chromosomes and a selective capacity to utilize plant glucans.</title>
        <authorList>
            <consortium name="NISC Comparative Sequencing Program"/>
            <person name="Wegmann U."/>
            <person name="Louis P."/>
            <person name="Goesmann A."/>
            <person name="Henrissat B."/>
            <person name="Duncan S.H."/>
            <person name="Flint H.J."/>
        </authorList>
    </citation>
    <scope>NUCLEOTIDE SEQUENCE</scope>
    <source>
        <strain evidence="6">JCM 10664</strain>
    </source>
</reference>
<protein>
    <submittedName>
        <fullName evidence="6">LysR substrate-binding domain-containing protein</fullName>
    </submittedName>
    <submittedName>
        <fullName evidence="7">Transcriptional regulator</fullName>
    </submittedName>
</protein>
<dbReference type="InterPro" id="IPR036390">
    <property type="entry name" value="WH_DNA-bd_sf"/>
</dbReference>
<evidence type="ECO:0000313" key="6">
    <source>
        <dbReference type="EMBL" id="GAA0520325.1"/>
    </source>
</evidence>
<evidence type="ECO:0000256" key="1">
    <source>
        <dbReference type="ARBA" id="ARBA00009437"/>
    </source>
</evidence>
<dbReference type="Proteomes" id="UP000597989">
    <property type="component" value="Unassembled WGS sequence"/>
</dbReference>
<dbReference type="GO" id="GO:0003677">
    <property type="term" value="F:DNA binding"/>
    <property type="evidence" value="ECO:0007669"/>
    <property type="project" value="UniProtKB-KW"/>
</dbReference>
<dbReference type="SUPFAM" id="SSF46785">
    <property type="entry name" value="Winged helix' DNA-binding domain"/>
    <property type="match status" value="1"/>
</dbReference>
<dbReference type="EMBL" id="BAAAHC010000009">
    <property type="protein sequence ID" value="GAA0520325.1"/>
    <property type="molecule type" value="Genomic_DNA"/>
</dbReference>
<dbReference type="PANTHER" id="PTHR30419:SF28">
    <property type="entry name" value="HTH-TYPE TRANSCRIPTIONAL REGULATOR BSDA"/>
    <property type="match status" value="1"/>
</dbReference>
<keyword evidence="3" id="KW-0238">DNA-binding</keyword>
<evidence type="ECO:0000313" key="8">
    <source>
        <dbReference type="Proteomes" id="UP000597989"/>
    </source>
</evidence>
<keyword evidence="9" id="KW-1185">Reference proteome</keyword>
<comment type="caution">
    <text evidence="7">The sequence shown here is derived from an EMBL/GenBank/DDBJ whole genome shotgun (WGS) entry which is preliminary data.</text>
</comment>
<evidence type="ECO:0000256" key="4">
    <source>
        <dbReference type="ARBA" id="ARBA00023163"/>
    </source>
</evidence>
<dbReference type="PROSITE" id="PS50931">
    <property type="entry name" value="HTH_LYSR"/>
    <property type="match status" value="1"/>
</dbReference>
<dbReference type="GO" id="GO:0003700">
    <property type="term" value="F:DNA-binding transcription factor activity"/>
    <property type="evidence" value="ECO:0007669"/>
    <property type="project" value="InterPro"/>
</dbReference>
<name>A0A917JNI1_9PSEU</name>
<evidence type="ECO:0000313" key="7">
    <source>
        <dbReference type="EMBL" id="GGI75402.1"/>
    </source>
</evidence>
<evidence type="ECO:0000256" key="3">
    <source>
        <dbReference type="ARBA" id="ARBA00023125"/>
    </source>
</evidence>
<dbReference type="EMBL" id="BMMT01000002">
    <property type="protein sequence ID" value="GGI75402.1"/>
    <property type="molecule type" value="Genomic_DNA"/>
</dbReference>